<proteinExistence type="predicted"/>
<dbReference type="AlphaFoldDB" id="A0A371IZC7"/>
<evidence type="ECO:0000313" key="1">
    <source>
        <dbReference type="EMBL" id="RDY25841.1"/>
    </source>
</evidence>
<sequence length="797" mass="95819">MRRKTREEYRREVREKTNGEYKLIGDYINNTTKTFFKHNTESCKHEFHETPKRFNKYKYPCPECRKELKRKNNIKKHKVFVKEVEDLYGNEYSVKSQYNGSKENIIIQHNSEICDYNNFKITPNNFLRGHGCSECNLRNTSKVELSIFFAINTIIPETCKKKIKGRECDIVIPFDKLIGIQYDGHYFHQNPEKDNSFNKIFLKEKKTDILIRVREVGCPDIDEIENLFIINTEPKYNKEIIQSIVDNILSIINERYDTEYKSIVTDEIIDRAIKASTRVYHYKKLYDEYKEFIKNNKRPPIKDEQNSLRSRINEALRNNKLDKKNSKEIYNIRTYYCDIKEFRTEDEIFEDLKEFFKKNTFLPRQASIDEEKKLYNELKRCTENKLFSPKQNEELSIMKKQSINYIKSEEEIRIELEKFIKNNNRMPQRSDSNKEENLLISSISHRISRNSLSDDLLNYIIRVREYYSIEQSRKREYLEYIKKYNKLPKGDSTLNKSVLRFMSNGKYSKENIIEIINYRYNFQSLKKTIIECEKYLGLKKGDILYKIFLEFIKTVEDRELKLKDNDLDIVNDLVKEVIKEDWFDEEQKKYIKLYHEIQQINSNCVNKTIEKFIEFINTNNRMPSRGKNNVEAQFRRKIDSIIKKYRSNPYIDISVAVEIYDSHIKQNTAENTFNEAMNFYEKYSRLPKHRKGKTTELEYERKLAYRITSILDNNGFTNDQKEILNSLLFKNKERPKVVLNTLIDFYNKYSRAPKCTNGKEEKRIISNIRYHIKSNHYSDKEIDSIKKILPYAMKDDN</sequence>
<dbReference type="OrthoDB" id="583824at2"/>
<accession>A0A371IZC7</accession>
<organism evidence="1 2">
    <name type="scientific">Romboutsia weinsteinii</name>
    <dbReference type="NCBI Taxonomy" id="2020949"/>
    <lineage>
        <taxon>Bacteria</taxon>
        <taxon>Bacillati</taxon>
        <taxon>Bacillota</taxon>
        <taxon>Clostridia</taxon>
        <taxon>Peptostreptococcales</taxon>
        <taxon>Peptostreptococcaceae</taxon>
        <taxon>Romboutsia</taxon>
    </lineage>
</organism>
<evidence type="ECO:0000313" key="2">
    <source>
        <dbReference type="Proteomes" id="UP000215694"/>
    </source>
</evidence>
<name>A0A371IZC7_9FIRM</name>
<protein>
    <submittedName>
        <fullName evidence="1">Uncharacterized protein</fullName>
    </submittedName>
</protein>
<reference evidence="1 2" key="1">
    <citation type="journal article" date="2017" name="Genome Announc.">
        <title>Draft Genome Sequence of Romboutsia weinsteinii sp. nov. Strain CCRI-19649(T) Isolated from Surface Water.</title>
        <authorList>
            <person name="Maheux A.F."/>
            <person name="Boudreau D.K."/>
            <person name="Berube E."/>
            <person name="Boissinot M."/>
            <person name="Cantin P."/>
            <person name="Raymond F."/>
            <person name="Corbeil J."/>
            <person name="Omar R.F."/>
            <person name="Bergeron M.G."/>
        </authorList>
    </citation>
    <scope>NUCLEOTIDE SEQUENCE [LARGE SCALE GENOMIC DNA]</scope>
    <source>
        <strain evidence="1 2">CCRI-19649</strain>
    </source>
</reference>
<dbReference type="EMBL" id="NOJY02000045">
    <property type="protein sequence ID" value="RDY25841.1"/>
    <property type="molecule type" value="Genomic_DNA"/>
</dbReference>
<comment type="caution">
    <text evidence="1">The sequence shown here is derived from an EMBL/GenBank/DDBJ whole genome shotgun (WGS) entry which is preliminary data.</text>
</comment>
<gene>
    <name evidence="1" type="ORF">CHL78_016220</name>
</gene>
<dbReference type="Proteomes" id="UP000215694">
    <property type="component" value="Unassembled WGS sequence"/>
</dbReference>
<keyword evidence="2" id="KW-1185">Reference proteome</keyword>
<dbReference type="RefSeq" id="WP_094369485.1">
    <property type="nucleotide sequence ID" value="NZ_NOJY02000045.1"/>
</dbReference>